<dbReference type="Proteomes" id="UP000887013">
    <property type="component" value="Unassembled WGS sequence"/>
</dbReference>
<protein>
    <submittedName>
        <fullName evidence="1">Uncharacterized protein</fullName>
    </submittedName>
</protein>
<dbReference type="EMBL" id="BMAW01064348">
    <property type="protein sequence ID" value="GFT44747.1"/>
    <property type="molecule type" value="Genomic_DNA"/>
</dbReference>
<accession>A0A8X6P2W2</accession>
<organism evidence="1 2">
    <name type="scientific">Nephila pilipes</name>
    <name type="common">Giant wood spider</name>
    <name type="synonym">Nephila maculata</name>
    <dbReference type="NCBI Taxonomy" id="299642"/>
    <lineage>
        <taxon>Eukaryota</taxon>
        <taxon>Metazoa</taxon>
        <taxon>Ecdysozoa</taxon>
        <taxon>Arthropoda</taxon>
        <taxon>Chelicerata</taxon>
        <taxon>Arachnida</taxon>
        <taxon>Araneae</taxon>
        <taxon>Araneomorphae</taxon>
        <taxon>Entelegynae</taxon>
        <taxon>Araneoidea</taxon>
        <taxon>Nephilidae</taxon>
        <taxon>Nephila</taxon>
    </lineage>
</organism>
<keyword evidence="2" id="KW-1185">Reference proteome</keyword>
<comment type="caution">
    <text evidence="1">The sequence shown here is derived from an EMBL/GenBank/DDBJ whole genome shotgun (WGS) entry which is preliminary data.</text>
</comment>
<dbReference type="AlphaFoldDB" id="A0A8X6P2W2"/>
<evidence type="ECO:0000313" key="1">
    <source>
        <dbReference type="EMBL" id="GFT44747.1"/>
    </source>
</evidence>
<name>A0A8X6P2W2_NEPPI</name>
<sequence>MPLLFRTLDQWVRRKVDGSISAVPKPVKLKSRLIWLVKFGVLTSGGGVEESRCSPLNDSYLIQARHRGLRQTGGALRAKMA</sequence>
<proteinExistence type="predicted"/>
<reference evidence="1" key="1">
    <citation type="submission" date="2020-08" db="EMBL/GenBank/DDBJ databases">
        <title>Multicomponent nature underlies the extraordinary mechanical properties of spider dragline silk.</title>
        <authorList>
            <person name="Kono N."/>
            <person name="Nakamura H."/>
            <person name="Mori M."/>
            <person name="Yoshida Y."/>
            <person name="Ohtoshi R."/>
            <person name="Malay A.D."/>
            <person name="Moran D.A.P."/>
            <person name="Tomita M."/>
            <person name="Numata K."/>
            <person name="Arakawa K."/>
        </authorList>
    </citation>
    <scope>NUCLEOTIDE SEQUENCE</scope>
</reference>
<evidence type="ECO:0000313" key="2">
    <source>
        <dbReference type="Proteomes" id="UP000887013"/>
    </source>
</evidence>
<gene>
    <name evidence="1" type="ORF">NPIL_447341</name>
</gene>